<dbReference type="AlphaFoldDB" id="A0A482IM85"/>
<sequence>MMRGDTVSILSVDPAVSVPHAKRVFSATTPSVDPVERRLIEQFFNTYCRESGIHDPCGSAHLPADHAVPATLDPTLSIWQASGRRTAVIALPHPDGNHRWLAAALDYVSPIGYHQVAHAAMLDPEDGQPTPLVQAEPLVDAIVDALAASFPASATDEWPARFAALMRNGAQKARLYHADAPAPSAPSTFIAAEQRLRFGHVFHGTSKASEGFTQDDLRRYAPEFGTAFPLHYLAVANEHFASHSAGHGPLPIDPEVMAFAAPLLRDGEYRLLPCHPWQARHLLQQPAIRALIARGALLSLGQRGELAWPTSSVRTVWLPRQRLFLKLAIDVRITNFVRNNPPEHVLRALDASRAITRVPASARANDRFTVLTELGGAVLAVDDPGLRASTAVIYRQGLPERHGDTAQVLATVLEDPPHGTSLLATHLLQALGASPTVEDVSRWWARYLEVTLLPLTRLFGDYGISLEAHLQNSMVAFHEGWPAHGYVRDMEGVSISRRRYPWADDLYGSPALYDDDAALHRFAYYVMVNHIGHCIACIARTGHCNEATLWQQTARALHDDGPTARTVLAQLAAMPTLPAKANLLSCFGRHGETPAWVAIANPLHHPHA</sequence>
<dbReference type="Proteomes" id="UP000253772">
    <property type="component" value="Chromosome c1"/>
</dbReference>
<evidence type="ECO:0000313" key="4">
    <source>
        <dbReference type="EMBL" id="QBP09281.1"/>
    </source>
</evidence>
<dbReference type="Pfam" id="PF06276">
    <property type="entry name" value="FhuF"/>
    <property type="match status" value="1"/>
</dbReference>
<reference evidence="4 5" key="1">
    <citation type="submission" date="2019-03" db="EMBL/GenBank/DDBJ databases">
        <title>Comparative insights into the high quality Complete genome sequence of highly metal resistant Cupriavidus metallidurans strain BS1 isolated from a gold-copper mine.</title>
        <authorList>
            <person name="Mazhar H.S."/>
            <person name="Rensing C."/>
        </authorList>
    </citation>
    <scope>NUCLEOTIDE SEQUENCE [LARGE SCALE GENOMIC DNA]</scope>
    <source>
        <strain evidence="4 5">BS1</strain>
    </source>
</reference>
<dbReference type="Gene3D" id="6.10.250.3370">
    <property type="match status" value="1"/>
</dbReference>
<evidence type="ECO:0000259" key="2">
    <source>
        <dbReference type="Pfam" id="PF04183"/>
    </source>
</evidence>
<evidence type="ECO:0000259" key="3">
    <source>
        <dbReference type="Pfam" id="PF06276"/>
    </source>
</evidence>
<dbReference type="InterPro" id="IPR037455">
    <property type="entry name" value="LucA/IucC-like"/>
</dbReference>
<dbReference type="EMBL" id="CP037900">
    <property type="protein sequence ID" value="QBP09281.1"/>
    <property type="molecule type" value="Genomic_DNA"/>
</dbReference>
<accession>A0A482IM85</accession>
<evidence type="ECO:0000313" key="5">
    <source>
        <dbReference type="Proteomes" id="UP000253772"/>
    </source>
</evidence>
<dbReference type="Pfam" id="PF04183">
    <property type="entry name" value="IucA_IucC"/>
    <property type="match status" value="1"/>
</dbReference>
<name>A0A482IM85_9BURK</name>
<dbReference type="InterPro" id="IPR007310">
    <property type="entry name" value="Aerobactin_biosyn_IucA/IucC_N"/>
</dbReference>
<organism evidence="4 5">
    <name type="scientific">Cupriavidus metallidurans</name>
    <dbReference type="NCBI Taxonomy" id="119219"/>
    <lineage>
        <taxon>Bacteria</taxon>
        <taxon>Pseudomonadati</taxon>
        <taxon>Pseudomonadota</taxon>
        <taxon>Betaproteobacteria</taxon>
        <taxon>Burkholderiales</taxon>
        <taxon>Burkholderiaceae</taxon>
        <taxon>Cupriavidus</taxon>
    </lineage>
</organism>
<evidence type="ECO:0000256" key="1">
    <source>
        <dbReference type="ARBA" id="ARBA00007832"/>
    </source>
</evidence>
<dbReference type="RefSeq" id="WP_081092623.1">
    <property type="nucleotide sequence ID" value="NZ_CP037900.1"/>
</dbReference>
<comment type="similarity">
    <text evidence="1">Belongs to the IucA/IucC family.</text>
</comment>
<dbReference type="PANTHER" id="PTHR34384">
    <property type="entry name" value="L-2,3-DIAMINOPROPANOATE--CITRATE LIGASE"/>
    <property type="match status" value="1"/>
</dbReference>
<gene>
    <name evidence="4" type="ORF">DDF84_005665</name>
</gene>
<dbReference type="PANTHER" id="PTHR34384:SF5">
    <property type="entry name" value="L-2,3-DIAMINOPROPANOATE--CITRATE LIGASE"/>
    <property type="match status" value="1"/>
</dbReference>
<dbReference type="Gene3D" id="1.10.510.40">
    <property type="match status" value="1"/>
</dbReference>
<feature type="domain" description="Aerobactin siderophore biosynthesis IucA/IucC-like C-terminal" evidence="3">
    <location>
        <begin position="441"/>
        <end position="592"/>
    </location>
</feature>
<dbReference type="OrthoDB" id="495728at2"/>
<dbReference type="GO" id="GO:0019290">
    <property type="term" value="P:siderophore biosynthetic process"/>
    <property type="evidence" value="ECO:0007669"/>
    <property type="project" value="InterPro"/>
</dbReference>
<proteinExistence type="inferred from homology"/>
<protein>
    <submittedName>
        <fullName evidence="4">IucA/IucC family siderophore biosynthesis protein</fullName>
    </submittedName>
</protein>
<feature type="domain" description="Aerobactin siderophore biosynthesis IucA/IucC N-terminal" evidence="2">
    <location>
        <begin position="188"/>
        <end position="413"/>
    </location>
</feature>
<dbReference type="GO" id="GO:0016881">
    <property type="term" value="F:acid-amino acid ligase activity"/>
    <property type="evidence" value="ECO:0007669"/>
    <property type="project" value="UniProtKB-ARBA"/>
</dbReference>
<dbReference type="InterPro" id="IPR022770">
    <property type="entry name" value="IucA/IucC-like_C"/>
</dbReference>